<dbReference type="Gene3D" id="3.30.565.10">
    <property type="entry name" value="Histidine kinase-like ATPase, C-terminal domain"/>
    <property type="match status" value="1"/>
</dbReference>
<evidence type="ECO:0008006" key="16">
    <source>
        <dbReference type="Google" id="ProtNLM"/>
    </source>
</evidence>
<dbReference type="PRINTS" id="PR00775">
    <property type="entry name" value="HEATSHOCK90"/>
</dbReference>
<evidence type="ECO:0000256" key="12">
    <source>
        <dbReference type="ARBA" id="ARBA00023186"/>
    </source>
</evidence>
<evidence type="ECO:0000256" key="7">
    <source>
        <dbReference type="ARBA" id="ARBA00022781"/>
    </source>
</evidence>
<evidence type="ECO:0000256" key="10">
    <source>
        <dbReference type="ARBA" id="ARBA00023128"/>
    </source>
</evidence>
<dbReference type="GO" id="GO:0006754">
    <property type="term" value="P:ATP biosynthetic process"/>
    <property type="evidence" value="ECO:0007669"/>
    <property type="project" value="UniProtKB-KW"/>
</dbReference>
<keyword evidence="8" id="KW-0067">ATP-binding</keyword>
<keyword evidence="7" id="KW-0375">Hydrogen ion transport</keyword>
<sequence>MGLFFGEWVLLYHVSRLLDLIVHSLYSHKELFLREILSNASDAFDKPHFFSVTDRMFDRANSNLKIQIQSNLKNGTITITDTGIGMTKEELQLREKEDYASSDNNLIGQFGFGFYSAFLVADKAFREELDYVKQKVMNQNDLKREEVAVAVLFAEECYAWYCVGEIVGRGGTVTGYKV</sequence>
<name>A0ABD3HUX0_9MARC</name>
<keyword evidence="5" id="KW-0138">CF(0)</keyword>
<evidence type="ECO:0000256" key="3">
    <source>
        <dbReference type="ARBA" id="ARBA00008239"/>
    </source>
</evidence>
<dbReference type="GO" id="GO:0031966">
    <property type="term" value="C:mitochondrial membrane"/>
    <property type="evidence" value="ECO:0007669"/>
    <property type="project" value="UniProtKB-SubCell"/>
</dbReference>
<keyword evidence="11" id="KW-0472">Membrane</keyword>
<keyword evidence="13" id="KW-0066">ATP synthesis</keyword>
<evidence type="ECO:0000313" key="15">
    <source>
        <dbReference type="Proteomes" id="UP001633002"/>
    </source>
</evidence>
<organism evidence="14 15">
    <name type="scientific">Riccia sorocarpa</name>
    <dbReference type="NCBI Taxonomy" id="122646"/>
    <lineage>
        <taxon>Eukaryota</taxon>
        <taxon>Viridiplantae</taxon>
        <taxon>Streptophyta</taxon>
        <taxon>Embryophyta</taxon>
        <taxon>Marchantiophyta</taxon>
        <taxon>Marchantiopsida</taxon>
        <taxon>Marchantiidae</taxon>
        <taxon>Marchantiales</taxon>
        <taxon>Ricciaceae</taxon>
        <taxon>Riccia</taxon>
    </lineage>
</organism>
<evidence type="ECO:0000256" key="11">
    <source>
        <dbReference type="ARBA" id="ARBA00023136"/>
    </source>
</evidence>
<keyword evidence="6" id="KW-0547">Nucleotide-binding</keyword>
<dbReference type="AlphaFoldDB" id="A0ABD3HUX0"/>
<dbReference type="InterPro" id="IPR020575">
    <property type="entry name" value="Hsp90_N"/>
</dbReference>
<keyword evidence="10" id="KW-0496">Mitochondrion</keyword>
<comment type="similarity">
    <text evidence="2">Belongs to the ATPase g subunit family.</text>
</comment>
<protein>
    <recommendedName>
        <fullName evidence="16">Heat shock protein 90</fullName>
    </recommendedName>
</protein>
<evidence type="ECO:0000256" key="8">
    <source>
        <dbReference type="ARBA" id="ARBA00022840"/>
    </source>
</evidence>
<dbReference type="InterPro" id="IPR001404">
    <property type="entry name" value="Hsp90_fam"/>
</dbReference>
<keyword evidence="12" id="KW-0143">Chaperone</keyword>
<dbReference type="GO" id="GO:0005524">
    <property type="term" value="F:ATP binding"/>
    <property type="evidence" value="ECO:0007669"/>
    <property type="project" value="UniProtKB-KW"/>
</dbReference>
<proteinExistence type="inferred from homology"/>
<keyword evidence="15" id="KW-1185">Reference proteome</keyword>
<comment type="subcellular location">
    <subcellularLocation>
        <location evidence="1">Mitochondrion membrane</location>
    </subcellularLocation>
</comment>
<dbReference type="Proteomes" id="UP001633002">
    <property type="component" value="Unassembled WGS sequence"/>
</dbReference>
<evidence type="ECO:0000256" key="2">
    <source>
        <dbReference type="ARBA" id="ARBA00005699"/>
    </source>
</evidence>
<dbReference type="PANTHER" id="PTHR11528">
    <property type="entry name" value="HEAT SHOCK PROTEIN 90 FAMILY MEMBER"/>
    <property type="match status" value="1"/>
</dbReference>
<dbReference type="InterPro" id="IPR006808">
    <property type="entry name" value="ATP_synth_F0_gsu_mt"/>
</dbReference>
<dbReference type="InterPro" id="IPR036890">
    <property type="entry name" value="HATPase_C_sf"/>
</dbReference>
<evidence type="ECO:0000256" key="9">
    <source>
        <dbReference type="ARBA" id="ARBA00023065"/>
    </source>
</evidence>
<evidence type="ECO:0000256" key="13">
    <source>
        <dbReference type="ARBA" id="ARBA00023310"/>
    </source>
</evidence>
<evidence type="ECO:0000256" key="4">
    <source>
        <dbReference type="ARBA" id="ARBA00022448"/>
    </source>
</evidence>
<dbReference type="Pfam" id="PF04718">
    <property type="entry name" value="ATP-synt_G"/>
    <property type="match status" value="1"/>
</dbReference>
<dbReference type="GO" id="GO:1902600">
    <property type="term" value="P:proton transmembrane transport"/>
    <property type="evidence" value="ECO:0007669"/>
    <property type="project" value="UniProtKB-KW"/>
</dbReference>
<dbReference type="SUPFAM" id="SSF55874">
    <property type="entry name" value="ATPase domain of HSP90 chaperone/DNA topoisomerase II/histidine kinase"/>
    <property type="match status" value="1"/>
</dbReference>
<comment type="similarity">
    <text evidence="3">Belongs to the heat shock protein 90 family.</text>
</comment>
<accession>A0ABD3HUX0</accession>
<evidence type="ECO:0000256" key="6">
    <source>
        <dbReference type="ARBA" id="ARBA00022741"/>
    </source>
</evidence>
<keyword evidence="4" id="KW-0813">Transport</keyword>
<evidence type="ECO:0000313" key="14">
    <source>
        <dbReference type="EMBL" id="KAL3694122.1"/>
    </source>
</evidence>
<dbReference type="EMBL" id="JBJQOH010000003">
    <property type="protein sequence ID" value="KAL3694122.1"/>
    <property type="molecule type" value="Genomic_DNA"/>
</dbReference>
<evidence type="ECO:0000256" key="5">
    <source>
        <dbReference type="ARBA" id="ARBA00022547"/>
    </source>
</evidence>
<dbReference type="GO" id="GO:0045259">
    <property type="term" value="C:proton-transporting ATP synthase complex"/>
    <property type="evidence" value="ECO:0007669"/>
    <property type="project" value="UniProtKB-KW"/>
</dbReference>
<comment type="caution">
    <text evidence="14">The sequence shown here is derived from an EMBL/GenBank/DDBJ whole genome shotgun (WGS) entry which is preliminary data.</text>
</comment>
<dbReference type="Pfam" id="PF13589">
    <property type="entry name" value="HATPase_c_3"/>
    <property type="match status" value="1"/>
</dbReference>
<evidence type="ECO:0000256" key="1">
    <source>
        <dbReference type="ARBA" id="ARBA00004325"/>
    </source>
</evidence>
<reference evidence="14 15" key="1">
    <citation type="submission" date="2024-09" db="EMBL/GenBank/DDBJ databases">
        <title>Chromosome-scale assembly of Riccia sorocarpa.</title>
        <authorList>
            <person name="Paukszto L."/>
        </authorList>
    </citation>
    <scope>NUCLEOTIDE SEQUENCE [LARGE SCALE GENOMIC DNA]</scope>
    <source>
        <strain evidence="14">LP-2024</strain>
        <tissue evidence="14">Aerial parts of the thallus</tissue>
    </source>
</reference>
<keyword evidence="9" id="KW-0406">Ion transport</keyword>
<gene>
    <name evidence="14" type="ORF">R1sor_007773</name>
</gene>